<evidence type="ECO:0000313" key="3">
    <source>
        <dbReference type="Proteomes" id="UP000179642"/>
    </source>
</evidence>
<keyword evidence="3" id="KW-1185">Reference proteome</keyword>
<dbReference type="RefSeq" id="WP_071384420.1">
    <property type="nucleotide sequence ID" value="NZ_MLYO01000059.1"/>
</dbReference>
<name>A0A1S2PTG1_9ACTN</name>
<protein>
    <recommendedName>
        <fullName evidence="1">DUF4232 domain-containing protein</fullName>
    </recommendedName>
</protein>
<dbReference type="InterPro" id="IPR025326">
    <property type="entry name" value="DUF4232"/>
</dbReference>
<proteinExistence type="predicted"/>
<dbReference type="Proteomes" id="UP000179642">
    <property type="component" value="Unassembled WGS sequence"/>
</dbReference>
<organism evidence="2 3">
    <name type="scientific">Streptomyces monashensis</name>
    <dbReference type="NCBI Taxonomy" id="1678012"/>
    <lineage>
        <taxon>Bacteria</taxon>
        <taxon>Bacillati</taxon>
        <taxon>Actinomycetota</taxon>
        <taxon>Actinomycetes</taxon>
        <taxon>Kitasatosporales</taxon>
        <taxon>Streptomycetaceae</taxon>
        <taxon>Streptomyces</taxon>
    </lineage>
</organism>
<dbReference type="AlphaFoldDB" id="A0A1S2PTG1"/>
<gene>
    <name evidence="2" type="ORF">BIV23_31660</name>
</gene>
<evidence type="ECO:0000313" key="2">
    <source>
        <dbReference type="EMBL" id="OIJ97053.1"/>
    </source>
</evidence>
<feature type="domain" description="DUF4232" evidence="1">
    <location>
        <begin position="11"/>
        <end position="123"/>
    </location>
</feature>
<comment type="caution">
    <text evidence="2">The sequence shown here is derived from an EMBL/GenBank/DDBJ whole genome shotgun (WGS) entry which is preliminary data.</text>
</comment>
<accession>A0A1S2PTG1</accession>
<dbReference type="Pfam" id="PF14016">
    <property type="entry name" value="DUF4232"/>
    <property type="match status" value="1"/>
</dbReference>
<dbReference type="EMBL" id="MLYO01000059">
    <property type="protein sequence ID" value="OIJ97053.1"/>
    <property type="molecule type" value="Genomic_DNA"/>
</dbReference>
<reference evidence="2 3" key="1">
    <citation type="submission" date="2016-10" db="EMBL/GenBank/DDBJ databases">
        <title>Genome sequence of Streptomyces sp. MUSC 1.</title>
        <authorList>
            <person name="Lee L.-H."/>
            <person name="Ser H.-L."/>
            <person name="Law J.W.-F."/>
        </authorList>
    </citation>
    <scope>NUCLEOTIDE SEQUENCE [LARGE SCALE GENOMIC DNA]</scope>
    <source>
        <strain evidence="2 3">MUSC 1</strain>
    </source>
</reference>
<sequence length="151" mass="15794">MSPTASAGAACGTAQLRWKLTLFTHKPSKAPTALLSATNTSAAPCAFDGYPKVQAYAGKGPAVWSEPKAKAPVRLVLNHGKTVDFPLFYPASPSADGSCAIPVDDAPRIEVLPPHPASTDYGASLQITDPHGRHVTPVFCDTIHVGAPRPR</sequence>
<evidence type="ECO:0000259" key="1">
    <source>
        <dbReference type="Pfam" id="PF14016"/>
    </source>
</evidence>